<evidence type="ECO:0000313" key="3">
    <source>
        <dbReference type="EMBL" id="PGG96026.1"/>
    </source>
</evidence>
<evidence type="ECO:0000256" key="1">
    <source>
        <dbReference type="SAM" id="Coils"/>
    </source>
</evidence>
<accession>A0A2B7WHB9</accession>
<dbReference type="EMBL" id="PDNB01000299">
    <property type="protein sequence ID" value="PGG96026.1"/>
    <property type="molecule type" value="Genomic_DNA"/>
</dbReference>
<evidence type="ECO:0000313" key="4">
    <source>
        <dbReference type="Proteomes" id="UP000223968"/>
    </source>
</evidence>
<gene>
    <name evidence="3" type="ORF">AJ79_09767</name>
</gene>
<evidence type="ECO:0000256" key="2">
    <source>
        <dbReference type="SAM" id="MobiDB-lite"/>
    </source>
</evidence>
<dbReference type="Gene3D" id="1.10.287.1490">
    <property type="match status" value="1"/>
</dbReference>
<feature type="coiled-coil region" evidence="1">
    <location>
        <begin position="401"/>
        <end position="428"/>
    </location>
</feature>
<dbReference type="STRING" id="1447875.A0A2B7WHB9"/>
<sequence>MSPRSPYRHRDSFSMTNRPRSPAPTLLQTSRQDGEESYPAEFLYRWIKNDVPRLNRPMSSYGSTKAEQVYKDADSARIENRLPLEQALVHKEFHIEALRGQVRKLVSENAEESALLNEKVKGLQGQLVTVRTRLQAAEGDLERAEAAKAGLQREVEVLRQTVAEKTEALERNEREKSEEIDEVQRTSVSEIEALERQREALEEEIRELRQSFSEEREALQNQNAELEGGTEEVRRAFAAETETLEVQKSELEREVNELRETLVERSETLEHHKKELEEEIWELQQTFAEKIEVLDNQKKNLEEEVVELQQTLAERTADFENDRLELEHEVQELQHTLADHDLALRRKQELEEEVRVLRRILAEETQTLQGHEYKLEEEVKELQKSLAEKSAVMEGQEQVKEKALAAQKKDLETQYEKARDEDNRAATQRMEEREKSLTAQLNEKHAAELEILQKSFAKELQHIQTAHAAAVHEFLSRLERKLAASEKEREVNHLLAFLGEKLNRTRSKSNAWREKGETHIRSLYREIVSVRRPGSRGNPRNSIEQPGAIKDPGIHCSCYCTNMPVMEKV</sequence>
<name>A0A2B7WHB9_9EURO</name>
<protein>
    <submittedName>
        <fullName evidence="3">Uncharacterized protein</fullName>
    </submittedName>
</protein>
<reference evidence="3 4" key="1">
    <citation type="submission" date="2017-10" db="EMBL/GenBank/DDBJ databases">
        <title>Comparative genomics in systemic dimorphic fungi from Ajellomycetaceae.</title>
        <authorList>
            <person name="Munoz J.F."/>
            <person name="Mcewen J.G."/>
            <person name="Clay O.K."/>
            <person name="Cuomo C.A."/>
        </authorList>
    </citation>
    <scope>NUCLEOTIDE SEQUENCE [LARGE SCALE GENOMIC DNA]</scope>
    <source>
        <strain evidence="3 4">UAMH5409</strain>
    </source>
</reference>
<keyword evidence="1" id="KW-0175">Coiled coil</keyword>
<keyword evidence="4" id="KW-1185">Reference proteome</keyword>
<organism evidence="3 4">
    <name type="scientific">Helicocarpus griseus UAMH5409</name>
    <dbReference type="NCBI Taxonomy" id="1447875"/>
    <lineage>
        <taxon>Eukaryota</taxon>
        <taxon>Fungi</taxon>
        <taxon>Dikarya</taxon>
        <taxon>Ascomycota</taxon>
        <taxon>Pezizomycotina</taxon>
        <taxon>Eurotiomycetes</taxon>
        <taxon>Eurotiomycetidae</taxon>
        <taxon>Onygenales</taxon>
        <taxon>Ajellomycetaceae</taxon>
        <taxon>Helicocarpus</taxon>
    </lineage>
</organism>
<feature type="region of interest" description="Disordered" evidence="2">
    <location>
        <begin position="1"/>
        <end position="37"/>
    </location>
</feature>
<dbReference type="AlphaFoldDB" id="A0A2B7WHB9"/>
<comment type="caution">
    <text evidence="3">The sequence shown here is derived from an EMBL/GenBank/DDBJ whole genome shotgun (WGS) entry which is preliminary data.</text>
</comment>
<proteinExistence type="predicted"/>
<dbReference type="OrthoDB" id="6365728at2759"/>
<feature type="coiled-coil region" evidence="1">
    <location>
        <begin position="127"/>
        <end position="367"/>
    </location>
</feature>
<dbReference type="Proteomes" id="UP000223968">
    <property type="component" value="Unassembled WGS sequence"/>
</dbReference>